<dbReference type="InterPro" id="IPR013525">
    <property type="entry name" value="ABC2_TM"/>
</dbReference>
<dbReference type="InterPro" id="IPR017501">
    <property type="entry name" value="Phage_infect_YhgE_C"/>
</dbReference>
<sequence length="733" mass="76865">MARHPHGRGSRSRAGDDVGRTRRLASGNGSPGHLLSRPLRHQRRRRLRRRGAPRAAAPHRHSATHGHDGSRSRKRSVRARQRGRGGGRMTSVRMAISEFRRLTAGRLPALAVLAIALIPTLYASLYLWANHDPYGKLGSVQAALVVDDVPAQSAQAGEVHAGRDIAHDLEEDGSFDWREVSDAEAARGVEDGTYLFALTIPRDFSSALASTSDFEPRQAQLVLTTNEANNYLSATIADQVLTRVSSSIAANVSEKAASAFLLGFSTLHDQLSQAGEGAQRLADGLGDARAGAGQLQAGAEQLSAGQQQLLAGQQELGDGLGQAAAGAHQLRDGSAQLAAGARQVADGNAEIARIADAVAGASRATNGNLGRIRSDIEQSLIDAGVPADERAAILQRLDSLAAPLDDLDTRIQTTAGELDRLAEGSRQVADGADRLAAGSTRLADGLDAATAGNARLVGGQQEALSGSQQLASGAGELAEGLETADAGAQRLADGLRDGITSIPDLDDQRREDTASTIASPITTKDVAQASADTYGAGLAPFFLSIGAWVGAYVMFLLVRPLSNRAIAARQSPLSTALGGWLTPAAIAVVQTVVMLLVVRFAVEIDWVRAGYVAALLALVGVTFVAIVHTLNAWLGPVGQLLGLVLLVLQLASAGGTFPWQTLPPVLQAVHHVLPMTYAVDGLRHLMYGASLEGLPRVVAVLSAYLVGCLALTCAAAYRRRLWRVSQIKPEIAL</sequence>
<dbReference type="NCBIfam" id="TIGR03062">
    <property type="entry name" value="pip_yhgE_Cterm"/>
    <property type="match status" value="1"/>
</dbReference>
<gene>
    <name evidence="7" type="ORF">EHW97_00930</name>
</gene>
<dbReference type="GO" id="GO:0016020">
    <property type="term" value="C:membrane"/>
    <property type="evidence" value="ECO:0007669"/>
    <property type="project" value="UniProtKB-SubCell"/>
</dbReference>
<comment type="subcellular location">
    <subcellularLocation>
        <location evidence="1">Membrane</location>
        <topology evidence="1">Multi-pass membrane protein</topology>
    </subcellularLocation>
</comment>
<dbReference type="InterPro" id="IPR023908">
    <property type="entry name" value="xxxLxxG_rpt"/>
</dbReference>
<dbReference type="PANTHER" id="PTHR43077">
    <property type="entry name" value="TRANSPORT PERMEASE YVFS-RELATED"/>
    <property type="match status" value="1"/>
</dbReference>
<evidence type="ECO:0000256" key="5">
    <source>
        <dbReference type="SAM" id="MobiDB-lite"/>
    </source>
</evidence>
<feature type="compositionally biased region" description="Basic residues" evidence="5">
    <location>
        <begin position="1"/>
        <end position="11"/>
    </location>
</feature>
<dbReference type="OrthoDB" id="9811483at2"/>
<evidence type="ECO:0000256" key="1">
    <source>
        <dbReference type="ARBA" id="ARBA00004141"/>
    </source>
</evidence>
<evidence type="ECO:0000256" key="2">
    <source>
        <dbReference type="ARBA" id="ARBA00022692"/>
    </source>
</evidence>
<evidence type="ECO:0000256" key="3">
    <source>
        <dbReference type="ARBA" id="ARBA00022989"/>
    </source>
</evidence>
<evidence type="ECO:0000313" key="7">
    <source>
        <dbReference type="EMBL" id="RQN10091.1"/>
    </source>
</evidence>
<reference evidence="7 8" key="1">
    <citation type="submission" date="2018-11" db="EMBL/GenBank/DDBJ databases">
        <authorList>
            <person name="Li F."/>
        </authorList>
    </citation>
    <scope>NUCLEOTIDE SEQUENCE [LARGE SCALE GENOMIC DNA]</scope>
    <source>
        <strain evidence="7 8">YS17T</strain>
    </source>
</reference>
<feature type="region of interest" description="Disordered" evidence="5">
    <location>
        <begin position="1"/>
        <end position="91"/>
    </location>
</feature>
<dbReference type="Pfam" id="PF12698">
    <property type="entry name" value="ABC2_membrane_3"/>
    <property type="match status" value="1"/>
</dbReference>
<feature type="compositionally biased region" description="Basic residues" evidence="5">
    <location>
        <begin position="38"/>
        <end position="64"/>
    </location>
</feature>
<dbReference type="SUPFAM" id="SSF58104">
    <property type="entry name" value="Methyl-accepting chemotaxis protein (MCP) signaling domain"/>
    <property type="match status" value="1"/>
</dbReference>
<keyword evidence="3" id="KW-1133">Transmembrane helix</keyword>
<keyword evidence="4" id="KW-0472">Membrane</keyword>
<organism evidence="7 8">
    <name type="scientific">Aeromicrobium camelliae</name>
    <dbReference type="NCBI Taxonomy" id="1538144"/>
    <lineage>
        <taxon>Bacteria</taxon>
        <taxon>Bacillati</taxon>
        <taxon>Actinomycetota</taxon>
        <taxon>Actinomycetes</taxon>
        <taxon>Propionibacteriales</taxon>
        <taxon>Nocardioidaceae</taxon>
        <taxon>Aeromicrobium</taxon>
    </lineage>
</organism>
<name>A0A3N6ZIU4_9ACTN</name>
<dbReference type="PANTHER" id="PTHR43077:SF10">
    <property type="entry name" value="TRANSPORT PERMEASE PROTEIN"/>
    <property type="match status" value="1"/>
</dbReference>
<dbReference type="GO" id="GO:0140359">
    <property type="term" value="F:ABC-type transporter activity"/>
    <property type="evidence" value="ECO:0007669"/>
    <property type="project" value="InterPro"/>
</dbReference>
<dbReference type="Gene3D" id="3.40.1710.10">
    <property type="entry name" value="abc type-2 transporter like domain"/>
    <property type="match status" value="1"/>
</dbReference>
<dbReference type="Proteomes" id="UP000275225">
    <property type="component" value="Unassembled WGS sequence"/>
</dbReference>
<dbReference type="NCBIfam" id="TIGR03057">
    <property type="entry name" value="xxxLxxG_by_4"/>
    <property type="match status" value="4"/>
</dbReference>
<feature type="domain" description="ABC-2 type transporter transmembrane" evidence="6">
    <location>
        <begin position="508"/>
        <end position="712"/>
    </location>
</feature>
<dbReference type="AlphaFoldDB" id="A0A3N6ZIU4"/>
<dbReference type="EMBL" id="RQJX01000001">
    <property type="protein sequence ID" value="RQN10091.1"/>
    <property type="molecule type" value="Genomic_DNA"/>
</dbReference>
<dbReference type="NCBIfam" id="TIGR03061">
    <property type="entry name" value="pip_yhgE_Nterm"/>
    <property type="match status" value="1"/>
</dbReference>
<feature type="compositionally biased region" description="Basic residues" evidence="5">
    <location>
        <begin position="72"/>
        <end position="85"/>
    </location>
</feature>
<evidence type="ECO:0000256" key="4">
    <source>
        <dbReference type="ARBA" id="ARBA00023136"/>
    </source>
</evidence>
<proteinExistence type="predicted"/>
<protein>
    <submittedName>
        <fullName evidence="7">YhgE/Pip domain-containing protein</fullName>
    </submittedName>
</protein>
<evidence type="ECO:0000313" key="8">
    <source>
        <dbReference type="Proteomes" id="UP000275225"/>
    </source>
</evidence>
<dbReference type="Gene3D" id="1.10.287.950">
    <property type="entry name" value="Methyl-accepting chemotaxis protein"/>
    <property type="match status" value="1"/>
</dbReference>
<dbReference type="InterPro" id="IPR017500">
    <property type="entry name" value="Phage_infect_YhgE_N"/>
</dbReference>
<comment type="caution">
    <text evidence="7">The sequence shown here is derived from an EMBL/GenBank/DDBJ whole genome shotgun (WGS) entry which is preliminary data.</text>
</comment>
<accession>A0A3N6ZIU4</accession>
<keyword evidence="2" id="KW-0812">Transmembrane</keyword>
<dbReference type="InterPro" id="IPR051328">
    <property type="entry name" value="T7SS_ABC-Transporter"/>
</dbReference>
<keyword evidence="8" id="KW-1185">Reference proteome</keyword>
<evidence type="ECO:0000259" key="6">
    <source>
        <dbReference type="Pfam" id="PF12698"/>
    </source>
</evidence>